<keyword evidence="3" id="KW-1185">Reference proteome</keyword>
<organism evidence="2 3">
    <name type="scientific">Cohaesibacter gelatinilyticus</name>
    <dbReference type="NCBI Taxonomy" id="372072"/>
    <lineage>
        <taxon>Bacteria</taxon>
        <taxon>Pseudomonadati</taxon>
        <taxon>Pseudomonadota</taxon>
        <taxon>Alphaproteobacteria</taxon>
        <taxon>Hyphomicrobiales</taxon>
        <taxon>Cohaesibacteraceae</taxon>
    </lineage>
</organism>
<evidence type="ECO:0000313" key="3">
    <source>
        <dbReference type="Proteomes" id="UP000219439"/>
    </source>
</evidence>
<reference evidence="2 3" key="1">
    <citation type="submission" date="2017-09" db="EMBL/GenBank/DDBJ databases">
        <authorList>
            <person name="Ehlers B."/>
            <person name="Leendertz F.H."/>
        </authorList>
    </citation>
    <scope>NUCLEOTIDE SEQUENCE [LARGE SCALE GENOMIC DNA]</scope>
    <source>
        <strain evidence="2 3">DSM 18289</strain>
    </source>
</reference>
<dbReference type="Proteomes" id="UP000219439">
    <property type="component" value="Unassembled WGS sequence"/>
</dbReference>
<sequence>MMRPTLNAAGRLPASIEVSPKQAVERDDIYDLIPKGCRVYVTDLGNAPEDMIIAANARLARAGYCPVPHFAARRFASVEHFEKRLERLAGEAGITDVLTIAGEAVQPGPIASSLDMMRTGAFDRHGIRHIAVAGHPTGAPDIPTPTIRSFLMQKHEYAQTSDADYRIVTQFGFDPGRILEWFDELKSWGNEFPVHVGIAGPAKTTTLMKYAAMVGLGNSVQFLKKKGSSLMPLLTGYNPDVVVGPLEEAVNRDAAKQLAQIHVYPFGGVAKAAEWLNNRQSWPGLTQDNTPSPFRAEAVS</sequence>
<name>A0A285PGG1_9HYPH</name>
<dbReference type="GO" id="GO:0016491">
    <property type="term" value="F:oxidoreductase activity"/>
    <property type="evidence" value="ECO:0007669"/>
    <property type="project" value="UniProtKB-KW"/>
</dbReference>
<dbReference type="InterPro" id="IPR029041">
    <property type="entry name" value="FAD-linked_oxidoreductase-like"/>
</dbReference>
<dbReference type="EMBL" id="OBEL01000004">
    <property type="protein sequence ID" value="SNZ20383.1"/>
    <property type="molecule type" value="Genomic_DNA"/>
</dbReference>
<accession>A0A285PGG1</accession>
<protein>
    <submittedName>
        <fullName evidence="2">Methylenetetrahydrofolate reductase (NADPH)</fullName>
    </submittedName>
</protein>
<proteinExistence type="predicted"/>
<dbReference type="SUPFAM" id="SSF51730">
    <property type="entry name" value="FAD-linked oxidoreductase"/>
    <property type="match status" value="1"/>
</dbReference>
<evidence type="ECO:0000313" key="2">
    <source>
        <dbReference type="EMBL" id="SNZ20383.1"/>
    </source>
</evidence>
<evidence type="ECO:0000256" key="1">
    <source>
        <dbReference type="ARBA" id="ARBA00023002"/>
    </source>
</evidence>
<gene>
    <name evidence="2" type="ORF">SAMN06265368_3486</name>
</gene>
<keyword evidence="1" id="KW-0560">Oxidoreductase</keyword>
<dbReference type="RefSeq" id="WP_097154732.1">
    <property type="nucleotide sequence ID" value="NZ_OBEL01000004.1"/>
</dbReference>
<dbReference type="AlphaFoldDB" id="A0A285PGG1"/>
<dbReference type="OrthoDB" id="9812555at2"/>
<dbReference type="Gene3D" id="3.20.20.220">
    <property type="match status" value="1"/>
</dbReference>